<proteinExistence type="predicted"/>
<keyword evidence="2" id="KW-1185">Reference proteome</keyword>
<gene>
    <name evidence="1" type="ORF">QPK29_021340</name>
</gene>
<evidence type="ECO:0000313" key="2">
    <source>
        <dbReference type="Proteomes" id="UP001168096"/>
    </source>
</evidence>
<protein>
    <submittedName>
        <fullName evidence="1">Uncharacterized protein</fullName>
    </submittedName>
</protein>
<evidence type="ECO:0000313" key="1">
    <source>
        <dbReference type="EMBL" id="MFJ1470266.1"/>
    </source>
</evidence>
<reference evidence="1" key="1">
    <citation type="submission" date="2024-11" db="EMBL/GenBank/DDBJ databases">
        <title>Description of Massilia orientalis sp. nov., isolated from rhizosphere soil of Ageratina adenophora.</title>
        <authorList>
            <person name="Wang Y."/>
        </authorList>
    </citation>
    <scope>NUCLEOTIDE SEQUENCE</scope>
    <source>
        <strain evidence="1">YIM B02787</strain>
    </source>
</reference>
<comment type="caution">
    <text evidence="1">The sequence shown here is derived from an EMBL/GenBank/DDBJ whole genome shotgun (WGS) entry which is preliminary data.</text>
</comment>
<name>A0ACC7MKA1_9BURK</name>
<dbReference type="Proteomes" id="UP001168096">
    <property type="component" value="Unassembled WGS sequence"/>
</dbReference>
<organism evidence="1 2">
    <name type="scientific">Massilia orientalis</name>
    <dbReference type="NCBI Taxonomy" id="3050128"/>
    <lineage>
        <taxon>Bacteria</taxon>
        <taxon>Pseudomonadati</taxon>
        <taxon>Pseudomonadota</taxon>
        <taxon>Betaproteobacteria</taxon>
        <taxon>Burkholderiales</taxon>
        <taxon>Oxalobacteraceae</taxon>
        <taxon>Telluria group</taxon>
        <taxon>Massilia</taxon>
    </lineage>
</organism>
<sequence>MQQKPASQSQVSTNPAPAVQPGAPTALAFKSLDAEALLESIPQDAAEQIVAEWRQGRDDVKKGPPKPSSVATYHENSRTLEIKYSHEMNSEDGILNPVDIIRRLFLHSASISPATWRLYRSGFLYTMDERAQHFALKGQPQPTLIRALAALIVVSAKPFGAGRPPAARASRDKSIPAKQFDKIITHLATAYSERNQWARRSQSFAMATIATGLRPTEWVNAVIRPALASEVPLGEAEAGWLAVVVDTAKRKAGEPDWERTIVVEPGVYQIHVRQHYEEIQTALASRADAHDAAKNYSRRCSTALGRACKELWPTGVRGKSPIRITLYSLRHQARANVAAAYGAFVAAAMMGHSPWMGKNWYTGKHRANSYSGPRKVRNAGIPVALPGHDVLAKAAEFERNPALLKLLASPDNDEIAAEHF</sequence>
<accession>A0ACC7MKA1</accession>
<dbReference type="EMBL" id="JASNRB020000013">
    <property type="protein sequence ID" value="MFJ1470266.1"/>
    <property type="molecule type" value="Genomic_DNA"/>
</dbReference>